<dbReference type="RefSeq" id="WP_018366727.1">
    <property type="nucleotide sequence ID" value="NZ_CP104407.1"/>
</dbReference>
<keyword evidence="1" id="KW-0233">DNA recombination</keyword>
<dbReference type="Gene3D" id="1.10.443.10">
    <property type="entry name" value="Intergrase catalytic core"/>
    <property type="match status" value="1"/>
</dbReference>
<organism evidence="3 4">
    <name type="scientific">Streptococcus didelphis</name>
    <dbReference type="NCBI Taxonomy" id="102886"/>
    <lineage>
        <taxon>Bacteria</taxon>
        <taxon>Bacillati</taxon>
        <taxon>Bacillota</taxon>
        <taxon>Bacilli</taxon>
        <taxon>Lactobacillales</taxon>
        <taxon>Streptococcaceae</taxon>
        <taxon>Streptococcus</taxon>
    </lineage>
</organism>
<evidence type="ECO:0000259" key="2">
    <source>
        <dbReference type="Pfam" id="PF00589"/>
    </source>
</evidence>
<gene>
    <name evidence="3" type="ORF">N1496_07565</name>
</gene>
<feature type="domain" description="Tyr recombinase" evidence="2">
    <location>
        <begin position="25"/>
        <end position="103"/>
    </location>
</feature>
<keyword evidence="4" id="KW-1185">Reference proteome</keyword>
<evidence type="ECO:0000313" key="4">
    <source>
        <dbReference type="Proteomes" id="UP001238096"/>
    </source>
</evidence>
<dbReference type="SUPFAM" id="SSF56349">
    <property type="entry name" value="DNA breaking-rejoining enzymes"/>
    <property type="match status" value="1"/>
</dbReference>
<dbReference type="Proteomes" id="UP001238096">
    <property type="component" value="Chromosome"/>
</dbReference>
<dbReference type="InterPro" id="IPR013762">
    <property type="entry name" value="Integrase-like_cat_sf"/>
</dbReference>
<dbReference type="Pfam" id="PF00589">
    <property type="entry name" value="Phage_integrase"/>
    <property type="match status" value="1"/>
</dbReference>
<sequence>MTLQEVEFVKESLEQLSLEELQGISSYIILRESEDVVKSELKILIAFSIIRELGITPIIIAYGARHTYGSVKVQEGVPLEVLAKWFGHKDTSMLRSIYIHLLDETKNEWFEREKLSGGQTDF</sequence>
<protein>
    <submittedName>
        <fullName evidence="3">Tyrosine-type recombinase/integrase</fullName>
    </submittedName>
</protein>
<name>A0ABY9LG52_9STRE</name>
<evidence type="ECO:0000256" key="1">
    <source>
        <dbReference type="ARBA" id="ARBA00023172"/>
    </source>
</evidence>
<dbReference type="InterPro" id="IPR011010">
    <property type="entry name" value="DNA_brk_join_enz"/>
</dbReference>
<reference evidence="4" key="1">
    <citation type="submission" date="2022-10" db="EMBL/GenBank/DDBJ databases">
        <title>Streptococcus didelphis as causative of fatal infections in opossums (Didelphis albiventris).</title>
        <authorList>
            <person name="Breyer G.M."/>
            <person name="Da Silva M.E.R.J."/>
            <person name="Siqueira F.M."/>
        </authorList>
    </citation>
    <scope>NUCLEOTIDE SEQUENCE [LARGE SCALE GENOMIC DNA]</scope>
    <source>
        <strain evidence="4">LBVP101/21</strain>
    </source>
</reference>
<dbReference type="EMBL" id="CP110509">
    <property type="protein sequence ID" value="WMB27890.1"/>
    <property type="molecule type" value="Genomic_DNA"/>
</dbReference>
<accession>A0ABY9LG52</accession>
<proteinExistence type="predicted"/>
<dbReference type="InterPro" id="IPR002104">
    <property type="entry name" value="Integrase_catalytic"/>
</dbReference>
<evidence type="ECO:0000313" key="3">
    <source>
        <dbReference type="EMBL" id="WMB27890.1"/>
    </source>
</evidence>